<organism evidence="2 3">
    <name type="scientific">Archangium gephyra</name>
    <dbReference type="NCBI Taxonomy" id="48"/>
    <lineage>
        <taxon>Bacteria</taxon>
        <taxon>Pseudomonadati</taxon>
        <taxon>Myxococcota</taxon>
        <taxon>Myxococcia</taxon>
        <taxon>Myxococcales</taxon>
        <taxon>Cystobacterineae</taxon>
        <taxon>Archangiaceae</taxon>
        <taxon>Archangium</taxon>
    </lineage>
</organism>
<dbReference type="InterPro" id="IPR012337">
    <property type="entry name" value="RNaseH-like_sf"/>
</dbReference>
<dbReference type="EMBL" id="QFQP01000015">
    <property type="protein sequence ID" value="PZR11036.1"/>
    <property type="molecule type" value="Genomic_DNA"/>
</dbReference>
<dbReference type="InterPro" id="IPR002156">
    <property type="entry name" value="RNaseH_domain"/>
</dbReference>
<dbReference type="Proteomes" id="UP000249061">
    <property type="component" value="Unassembled WGS sequence"/>
</dbReference>
<dbReference type="Pfam" id="PF00075">
    <property type="entry name" value="RNase_H"/>
    <property type="match status" value="1"/>
</dbReference>
<dbReference type="InterPro" id="IPR036397">
    <property type="entry name" value="RNaseH_sf"/>
</dbReference>
<dbReference type="SUPFAM" id="SSF53098">
    <property type="entry name" value="Ribonuclease H-like"/>
    <property type="match status" value="1"/>
</dbReference>
<dbReference type="GO" id="GO:0003676">
    <property type="term" value="F:nucleic acid binding"/>
    <property type="evidence" value="ECO:0007669"/>
    <property type="project" value="InterPro"/>
</dbReference>
<dbReference type="Gene3D" id="3.30.420.10">
    <property type="entry name" value="Ribonuclease H-like superfamily/Ribonuclease H"/>
    <property type="match status" value="1"/>
</dbReference>
<dbReference type="GO" id="GO:0004523">
    <property type="term" value="F:RNA-DNA hybrid ribonuclease activity"/>
    <property type="evidence" value="ECO:0007669"/>
    <property type="project" value="InterPro"/>
</dbReference>
<accession>A0A2W5TF08</accession>
<reference evidence="2 3" key="1">
    <citation type="submission" date="2017-08" db="EMBL/GenBank/DDBJ databases">
        <title>Infants hospitalized years apart are colonized by the same room-sourced microbial strains.</title>
        <authorList>
            <person name="Brooks B."/>
            <person name="Olm M.R."/>
            <person name="Firek B.A."/>
            <person name="Baker R."/>
            <person name="Thomas B.C."/>
            <person name="Morowitz M.J."/>
            <person name="Banfield J.F."/>
        </authorList>
    </citation>
    <scope>NUCLEOTIDE SEQUENCE [LARGE SCALE GENOMIC DNA]</scope>
    <source>
        <strain evidence="2">S2_003_000_R2_14</strain>
    </source>
</reference>
<sequence>MISLYADGAGAERVGRPGGWAFAVVRGDELLLERWGREAHTTSLAMELIAATRGLEAVRDLGLRDVELISDCRIALDVVRGAFLPKPPLVRALALTLHAVARELTVTPRWVRAHAGDAWNEAVDALAADARGPLR</sequence>
<comment type="caution">
    <text evidence="2">The sequence shown here is derived from an EMBL/GenBank/DDBJ whole genome shotgun (WGS) entry which is preliminary data.</text>
</comment>
<evidence type="ECO:0000313" key="3">
    <source>
        <dbReference type="Proteomes" id="UP000249061"/>
    </source>
</evidence>
<proteinExistence type="predicted"/>
<protein>
    <recommendedName>
        <fullName evidence="1">RNase H type-1 domain-containing protein</fullName>
    </recommendedName>
</protein>
<evidence type="ECO:0000259" key="1">
    <source>
        <dbReference type="PROSITE" id="PS50879"/>
    </source>
</evidence>
<dbReference type="PROSITE" id="PS50879">
    <property type="entry name" value="RNASE_H_1"/>
    <property type="match status" value="1"/>
</dbReference>
<feature type="domain" description="RNase H type-1" evidence="1">
    <location>
        <begin position="1"/>
        <end position="132"/>
    </location>
</feature>
<dbReference type="AlphaFoldDB" id="A0A2W5TF08"/>
<name>A0A2W5TF08_9BACT</name>
<evidence type="ECO:0000313" key="2">
    <source>
        <dbReference type="EMBL" id="PZR11036.1"/>
    </source>
</evidence>
<gene>
    <name evidence="2" type="ORF">DI536_18010</name>
</gene>